<sequence>MAYSDDDNPYGEDEITCKTCDYRSHPLYLKNHERIHKICAKCAKDSHIYNGPYVFWDQEYNIESLCGIYLKYNKDKKRGKTKLLDIMSPDARMCCSCFGITHKDYPSCMCTYQMLEYDLEAYEETAEYICSFCFEEVGRWQTGGHLWSKSGTKSFTKFIKPQGCSKCLNYIMLLRKCEKSLSGGLMIYCVDSSEVEYNNRIHVNTPLFGHFEKRIDRYMTQQDNNLGVRTDIILMLRHLPIIKFSDIEQTHVAFYIRYGSDYIKSKLQILNSEIEKNLIETKKYITVVIPPLKDIVIQYIDCRFSYHQMIKQLF</sequence>
<reference evidence="1" key="1">
    <citation type="submission" date="2018-10" db="EMBL/GenBank/DDBJ databases">
        <title>Hidden diversity of soil giant viruses.</title>
        <authorList>
            <person name="Schulz F."/>
            <person name="Alteio L."/>
            <person name="Goudeau D."/>
            <person name="Ryan E.M."/>
            <person name="Malmstrom R.R."/>
            <person name="Blanchard J."/>
            <person name="Woyke T."/>
        </authorList>
    </citation>
    <scope>NUCLEOTIDE SEQUENCE</scope>
    <source>
        <strain evidence="1">HYV1</strain>
    </source>
</reference>
<dbReference type="EMBL" id="MK072388">
    <property type="protein sequence ID" value="AYV83409.1"/>
    <property type="molecule type" value="Genomic_DNA"/>
</dbReference>
<gene>
    <name evidence="1" type="ORF">Hyperionvirus6_90</name>
</gene>
<evidence type="ECO:0000313" key="1">
    <source>
        <dbReference type="EMBL" id="AYV83409.1"/>
    </source>
</evidence>
<protein>
    <submittedName>
        <fullName evidence="1">Uncharacterized protein</fullName>
    </submittedName>
</protein>
<organism evidence="1">
    <name type="scientific">Hyperionvirus sp</name>
    <dbReference type="NCBI Taxonomy" id="2487770"/>
    <lineage>
        <taxon>Viruses</taxon>
        <taxon>Varidnaviria</taxon>
        <taxon>Bamfordvirae</taxon>
        <taxon>Nucleocytoviricota</taxon>
        <taxon>Megaviricetes</taxon>
        <taxon>Imitervirales</taxon>
        <taxon>Mimiviridae</taxon>
        <taxon>Klosneuvirinae</taxon>
    </lineage>
</organism>
<accession>A0A3G5ADG4</accession>
<proteinExistence type="predicted"/>
<name>A0A3G5ADG4_9VIRU</name>